<keyword evidence="2" id="KW-0812">Transmembrane</keyword>
<comment type="caution">
    <text evidence="3">The sequence shown here is derived from an EMBL/GenBank/DDBJ whole genome shotgun (WGS) entry which is preliminary data.</text>
</comment>
<proteinExistence type="predicted"/>
<reference evidence="3" key="2">
    <citation type="submission" date="2020-09" db="EMBL/GenBank/DDBJ databases">
        <authorList>
            <person name="Sun Q."/>
            <person name="Kim S."/>
        </authorList>
    </citation>
    <scope>NUCLEOTIDE SEQUENCE</scope>
    <source>
        <strain evidence="3">KCTC 12988</strain>
    </source>
</reference>
<evidence type="ECO:0000313" key="3">
    <source>
        <dbReference type="EMBL" id="GHC58413.1"/>
    </source>
</evidence>
<feature type="transmembrane region" description="Helical" evidence="2">
    <location>
        <begin position="12"/>
        <end position="33"/>
    </location>
</feature>
<feature type="region of interest" description="Disordered" evidence="1">
    <location>
        <begin position="101"/>
        <end position="148"/>
    </location>
</feature>
<evidence type="ECO:0000313" key="4">
    <source>
        <dbReference type="Proteomes" id="UP000644507"/>
    </source>
</evidence>
<keyword evidence="4" id="KW-1185">Reference proteome</keyword>
<evidence type="ECO:0000256" key="2">
    <source>
        <dbReference type="SAM" id="Phobius"/>
    </source>
</evidence>
<reference evidence="3" key="1">
    <citation type="journal article" date="2014" name="Int. J. Syst. Evol. Microbiol.">
        <title>Complete genome sequence of Corynebacterium casei LMG S-19264T (=DSM 44701T), isolated from a smear-ripened cheese.</title>
        <authorList>
            <consortium name="US DOE Joint Genome Institute (JGI-PGF)"/>
            <person name="Walter F."/>
            <person name="Albersmeier A."/>
            <person name="Kalinowski J."/>
            <person name="Ruckert C."/>
        </authorList>
    </citation>
    <scope>NUCLEOTIDE SEQUENCE</scope>
    <source>
        <strain evidence="3">KCTC 12988</strain>
    </source>
</reference>
<keyword evidence="2" id="KW-0472">Membrane</keyword>
<evidence type="ECO:0000256" key="1">
    <source>
        <dbReference type="SAM" id="MobiDB-lite"/>
    </source>
</evidence>
<organism evidence="3 4">
    <name type="scientific">Roseibacillus persicicus</name>
    <dbReference type="NCBI Taxonomy" id="454148"/>
    <lineage>
        <taxon>Bacteria</taxon>
        <taxon>Pseudomonadati</taxon>
        <taxon>Verrucomicrobiota</taxon>
        <taxon>Verrucomicrobiia</taxon>
        <taxon>Verrucomicrobiales</taxon>
        <taxon>Verrucomicrobiaceae</taxon>
        <taxon>Roseibacillus</taxon>
    </lineage>
</organism>
<protein>
    <submittedName>
        <fullName evidence="3">Uncharacterized protein</fullName>
    </submittedName>
</protein>
<feature type="compositionally biased region" description="Low complexity" evidence="1">
    <location>
        <begin position="123"/>
        <end position="148"/>
    </location>
</feature>
<dbReference type="Proteomes" id="UP000644507">
    <property type="component" value="Unassembled WGS sequence"/>
</dbReference>
<accession>A0A918TQP2</accession>
<dbReference type="RefSeq" id="WP_189570725.1">
    <property type="nucleotide sequence ID" value="NZ_BMXI01000011.1"/>
</dbReference>
<sequence>MSATNDTPLKRFTAFWVVLGAFLLFGIIALILAPLTNTPEVTAADEAGATRRLAIRELVEEEQAKNLAMVENGDKIQAPPAEIFGKVGAQLASIKPQAVKEDRFRDPALVAEEAPAEQEDASDAPAATETAAPAESEAAPEPADSSDQ</sequence>
<keyword evidence="2" id="KW-1133">Transmembrane helix</keyword>
<gene>
    <name evidence="3" type="ORF">GCM10007100_26750</name>
</gene>
<dbReference type="AlphaFoldDB" id="A0A918TQP2"/>
<dbReference type="EMBL" id="BMXI01000011">
    <property type="protein sequence ID" value="GHC58413.1"/>
    <property type="molecule type" value="Genomic_DNA"/>
</dbReference>
<name>A0A918TQP2_9BACT</name>